<proteinExistence type="predicted"/>
<keyword evidence="2" id="KW-0472">Membrane</keyword>
<feature type="region of interest" description="Disordered" evidence="1">
    <location>
        <begin position="1"/>
        <end position="27"/>
    </location>
</feature>
<keyword evidence="4" id="KW-1185">Reference proteome</keyword>
<sequence>METTTVRSGDSEAAATSEAEAESTVVPRSRKGRPLLFGALAGAATFGLVLGVDALGATAPPSDGVVFPETVASYAQFTTGGEPSSVALMTYQNGFGVEFLDYPQQITMSVDGSTFRRLGVAERRGTGIDQGDPAQTLLSPDGTFVVIAGADGHGSLRIEAFGDGEDRDLSVGDGRSALPLSINGDSVLVLTSDETISPYTDMDFRLRGELEIVDLASGARTDLGFADVDSGALSPDGDTVAAIAASGPVLIDVVTATATPLASVDRNAYVGGDAWSPDGTRFALVDRAGVQVVDAAGVATDVAAHPDDDGWTSVLGWRDDETLLVQTSDWSNAAEFAWLDVETGTSTVFSTYEPGFTGAALADVDVARDLIGAWTVRQVPADQGSTGTVLLGLGAGLVVGLVVWLVLRRRSVHRDGALG</sequence>
<name>A0ABT6ZEQ1_9MICO</name>
<evidence type="ECO:0000313" key="4">
    <source>
        <dbReference type="Proteomes" id="UP001321481"/>
    </source>
</evidence>
<gene>
    <name evidence="3" type="ORF">QNI14_09230</name>
</gene>
<organism evidence="3 4">
    <name type="scientific">Microbacterium dauci</name>
    <dbReference type="NCBI Taxonomy" id="3048008"/>
    <lineage>
        <taxon>Bacteria</taxon>
        <taxon>Bacillati</taxon>
        <taxon>Actinomycetota</taxon>
        <taxon>Actinomycetes</taxon>
        <taxon>Micrococcales</taxon>
        <taxon>Microbacteriaceae</taxon>
        <taxon>Microbacterium</taxon>
    </lineage>
</organism>
<dbReference type="InterPro" id="IPR011042">
    <property type="entry name" value="6-blade_b-propeller_TolB-like"/>
</dbReference>
<dbReference type="RefSeq" id="WP_283716299.1">
    <property type="nucleotide sequence ID" value="NZ_JASJND010000006.1"/>
</dbReference>
<accession>A0ABT6ZEQ1</accession>
<feature type="transmembrane region" description="Helical" evidence="2">
    <location>
        <begin position="387"/>
        <end position="407"/>
    </location>
</feature>
<reference evidence="3 4" key="1">
    <citation type="submission" date="2023-05" db="EMBL/GenBank/DDBJ databases">
        <title>Microbacterium dauci sp.nov., Isolated from Carrot Rhizosphere Soil.</title>
        <authorList>
            <person name="Xiao Z."/>
            <person name="Zheng J."/>
        </authorList>
    </citation>
    <scope>NUCLEOTIDE SEQUENCE [LARGE SCALE GENOMIC DNA]</scope>
    <source>
        <strain evidence="3 4">LX3-4</strain>
    </source>
</reference>
<feature type="compositionally biased region" description="Low complexity" evidence="1">
    <location>
        <begin position="11"/>
        <end position="24"/>
    </location>
</feature>
<evidence type="ECO:0000256" key="1">
    <source>
        <dbReference type="SAM" id="MobiDB-lite"/>
    </source>
</evidence>
<dbReference type="Proteomes" id="UP001321481">
    <property type="component" value="Unassembled WGS sequence"/>
</dbReference>
<keyword evidence="2" id="KW-0812">Transmembrane</keyword>
<feature type="transmembrane region" description="Helical" evidence="2">
    <location>
        <begin position="35"/>
        <end position="57"/>
    </location>
</feature>
<protein>
    <submittedName>
        <fullName evidence="3">Uncharacterized protein</fullName>
    </submittedName>
</protein>
<evidence type="ECO:0000313" key="3">
    <source>
        <dbReference type="EMBL" id="MDJ1114635.1"/>
    </source>
</evidence>
<dbReference type="SUPFAM" id="SSF82171">
    <property type="entry name" value="DPP6 N-terminal domain-like"/>
    <property type="match status" value="1"/>
</dbReference>
<evidence type="ECO:0000256" key="2">
    <source>
        <dbReference type="SAM" id="Phobius"/>
    </source>
</evidence>
<comment type="caution">
    <text evidence="3">The sequence shown here is derived from an EMBL/GenBank/DDBJ whole genome shotgun (WGS) entry which is preliminary data.</text>
</comment>
<dbReference type="EMBL" id="JASJND010000006">
    <property type="protein sequence ID" value="MDJ1114635.1"/>
    <property type="molecule type" value="Genomic_DNA"/>
</dbReference>
<keyword evidence="2" id="KW-1133">Transmembrane helix</keyword>
<dbReference type="Gene3D" id="2.120.10.30">
    <property type="entry name" value="TolB, C-terminal domain"/>
    <property type="match status" value="1"/>
</dbReference>